<sequence>MFRKPFKPPKRKSPPPSSSTSLDNQIVPSPSGNTQDATESHHPPPPTKRIKLASKSLLVPKPKPVSAPTVAPSSPAATSVAPAGSSNACYSAVWRKKQQKKHKTWDGDGILIVKGKNVTLCDTEGKEIGKSSSMLDELSDGAELTIGGKEVEVTGRISWSDYTSGKCFVGSAPTPIASSFPPKSIKLSKFKQPTISGVTQVPSAAAKVATPRHNPLAENSLVMPRPKPEK</sequence>
<feature type="compositionally biased region" description="Polar residues" evidence="1">
    <location>
        <begin position="20"/>
        <end position="37"/>
    </location>
</feature>
<evidence type="ECO:0000256" key="1">
    <source>
        <dbReference type="SAM" id="MobiDB-lite"/>
    </source>
</evidence>
<comment type="caution">
    <text evidence="2">The sequence shown here is derived from an EMBL/GenBank/DDBJ whole genome shotgun (WGS) entry which is preliminary data.</text>
</comment>
<organism evidence="2 3">
    <name type="scientific">Rhizophlyctis rosea</name>
    <dbReference type="NCBI Taxonomy" id="64517"/>
    <lineage>
        <taxon>Eukaryota</taxon>
        <taxon>Fungi</taxon>
        <taxon>Fungi incertae sedis</taxon>
        <taxon>Chytridiomycota</taxon>
        <taxon>Chytridiomycota incertae sedis</taxon>
        <taxon>Chytridiomycetes</taxon>
        <taxon>Rhizophlyctidales</taxon>
        <taxon>Rhizophlyctidaceae</taxon>
        <taxon>Rhizophlyctis</taxon>
    </lineage>
</organism>
<proteinExistence type="predicted"/>
<feature type="compositionally biased region" description="Basic residues" evidence="1">
    <location>
        <begin position="1"/>
        <end position="13"/>
    </location>
</feature>
<feature type="region of interest" description="Disordered" evidence="1">
    <location>
        <begin position="203"/>
        <end position="230"/>
    </location>
</feature>
<evidence type="ECO:0000313" key="3">
    <source>
        <dbReference type="Proteomes" id="UP001212841"/>
    </source>
</evidence>
<feature type="non-terminal residue" evidence="2">
    <location>
        <position position="230"/>
    </location>
</feature>
<evidence type="ECO:0000313" key="2">
    <source>
        <dbReference type="EMBL" id="KAJ3034769.1"/>
    </source>
</evidence>
<gene>
    <name evidence="2" type="primary">RAD54B_1</name>
    <name evidence="2" type="ORF">HK097_004404</name>
</gene>
<feature type="compositionally biased region" description="Low complexity" evidence="1">
    <location>
        <begin position="64"/>
        <end position="83"/>
    </location>
</feature>
<dbReference type="EMBL" id="JADGJD010002121">
    <property type="protein sequence ID" value="KAJ3034769.1"/>
    <property type="molecule type" value="Genomic_DNA"/>
</dbReference>
<dbReference type="AlphaFoldDB" id="A0AAD5S336"/>
<keyword evidence="3" id="KW-1185">Reference proteome</keyword>
<feature type="region of interest" description="Disordered" evidence="1">
    <location>
        <begin position="1"/>
        <end position="84"/>
    </location>
</feature>
<accession>A0AAD5S336</accession>
<dbReference type="Proteomes" id="UP001212841">
    <property type="component" value="Unassembled WGS sequence"/>
</dbReference>
<name>A0AAD5S336_9FUNG</name>
<reference evidence="2" key="1">
    <citation type="submission" date="2020-05" db="EMBL/GenBank/DDBJ databases">
        <title>Phylogenomic resolution of chytrid fungi.</title>
        <authorList>
            <person name="Stajich J.E."/>
            <person name="Amses K."/>
            <person name="Simmons R."/>
            <person name="Seto K."/>
            <person name="Myers J."/>
            <person name="Bonds A."/>
            <person name="Quandt C.A."/>
            <person name="Barry K."/>
            <person name="Liu P."/>
            <person name="Grigoriev I."/>
            <person name="Longcore J.E."/>
            <person name="James T.Y."/>
        </authorList>
    </citation>
    <scope>NUCLEOTIDE SEQUENCE</scope>
    <source>
        <strain evidence="2">JEL0318</strain>
    </source>
</reference>
<protein>
    <submittedName>
        <fullName evidence="2">DNA repair and recombination protein rad54b</fullName>
    </submittedName>
</protein>